<sequence>MRAGVWAIMAAWFCCAGAAVAQEEAALLARGRSLVEGVAACGNCHTPKGPDGELPGMALAGGLVIEEPGLFRAVVPNITPDEETGLGRWTDAQVALAIREGRRPDGSLIGPPMPIELYRGIADRDLAAMVVYLRSVPAVRNAVAGSSAYQMPLPPTYGPAVGRVPLPADTAVARGAYLAGPVGHCIECHTPTGPGGGRDWSRTGAGGPPLATPFGPVVPRNITPSRRDGIGGWSDDDIRRAVSEGIAPDGRRLAPPMAYPYYARMRRAELDDLVAYLRSLPATP</sequence>
<dbReference type="PANTHER" id="PTHR35008">
    <property type="entry name" value="BLL4482 PROTEIN-RELATED"/>
    <property type="match status" value="1"/>
</dbReference>
<evidence type="ECO:0000256" key="5">
    <source>
        <dbReference type="SAM" id="SignalP"/>
    </source>
</evidence>
<keyword evidence="8" id="KW-1185">Reference proteome</keyword>
<evidence type="ECO:0000256" key="4">
    <source>
        <dbReference type="PROSITE-ProRule" id="PRU00433"/>
    </source>
</evidence>
<evidence type="ECO:0000259" key="6">
    <source>
        <dbReference type="PROSITE" id="PS51007"/>
    </source>
</evidence>
<keyword evidence="2 4" id="KW-0479">Metal-binding</keyword>
<dbReference type="Gene3D" id="1.10.760.10">
    <property type="entry name" value="Cytochrome c-like domain"/>
    <property type="match status" value="2"/>
</dbReference>
<dbReference type="SUPFAM" id="SSF46626">
    <property type="entry name" value="Cytochrome c"/>
    <property type="match status" value="2"/>
</dbReference>
<dbReference type="PROSITE" id="PS51007">
    <property type="entry name" value="CYTC"/>
    <property type="match status" value="2"/>
</dbReference>
<comment type="caution">
    <text evidence="7">The sequence shown here is derived from an EMBL/GenBank/DDBJ whole genome shotgun (WGS) entry which is preliminary data.</text>
</comment>
<dbReference type="Pfam" id="PF00034">
    <property type="entry name" value="Cytochrom_C"/>
    <property type="match status" value="1"/>
</dbReference>
<dbReference type="EMBL" id="JAUFPN010000203">
    <property type="protein sequence ID" value="MDN3568114.1"/>
    <property type="molecule type" value="Genomic_DNA"/>
</dbReference>
<dbReference type="InterPro" id="IPR009056">
    <property type="entry name" value="Cyt_c-like_dom"/>
</dbReference>
<evidence type="ECO:0000256" key="3">
    <source>
        <dbReference type="ARBA" id="ARBA00023004"/>
    </source>
</evidence>
<dbReference type="InterPro" id="IPR036909">
    <property type="entry name" value="Cyt_c-like_dom_sf"/>
</dbReference>
<keyword evidence="1 4" id="KW-0349">Heme</keyword>
<feature type="chain" id="PRO_5047099335" evidence="5">
    <location>
        <begin position="22"/>
        <end position="284"/>
    </location>
</feature>
<protein>
    <submittedName>
        <fullName evidence="7">Cytochrome c</fullName>
    </submittedName>
</protein>
<feature type="domain" description="Cytochrome c" evidence="6">
    <location>
        <begin position="26"/>
        <end position="137"/>
    </location>
</feature>
<evidence type="ECO:0000313" key="7">
    <source>
        <dbReference type="EMBL" id="MDN3568114.1"/>
    </source>
</evidence>
<keyword evidence="5" id="KW-0732">Signal</keyword>
<dbReference type="PANTHER" id="PTHR35008:SF8">
    <property type="entry name" value="ALCOHOL DEHYDROGENASE CYTOCHROME C SUBUNIT"/>
    <property type="match status" value="1"/>
</dbReference>
<evidence type="ECO:0000256" key="1">
    <source>
        <dbReference type="ARBA" id="ARBA00022617"/>
    </source>
</evidence>
<feature type="domain" description="Cytochrome c" evidence="6">
    <location>
        <begin position="170"/>
        <end position="281"/>
    </location>
</feature>
<dbReference type="Proteomes" id="UP001529369">
    <property type="component" value="Unassembled WGS sequence"/>
</dbReference>
<dbReference type="RefSeq" id="WP_290320216.1">
    <property type="nucleotide sequence ID" value="NZ_JAUFPN010000203.1"/>
</dbReference>
<keyword evidence="3 4" id="KW-0408">Iron</keyword>
<name>A0ABT8AE72_9PROT</name>
<evidence type="ECO:0000256" key="2">
    <source>
        <dbReference type="ARBA" id="ARBA00022723"/>
    </source>
</evidence>
<proteinExistence type="predicted"/>
<organism evidence="7 8">
    <name type="scientific">Paeniroseomonas aquatica</name>
    <dbReference type="NCBI Taxonomy" id="373043"/>
    <lineage>
        <taxon>Bacteria</taxon>
        <taxon>Pseudomonadati</taxon>
        <taxon>Pseudomonadota</taxon>
        <taxon>Alphaproteobacteria</taxon>
        <taxon>Acetobacterales</taxon>
        <taxon>Acetobacteraceae</taxon>
        <taxon>Paeniroseomonas</taxon>
    </lineage>
</organism>
<reference evidence="8" key="1">
    <citation type="journal article" date="2019" name="Int. J. Syst. Evol. Microbiol.">
        <title>The Global Catalogue of Microorganisms (GCM) 10K type strain sequencing project: providing services to taxonomists for standard genome sequencing and annotation.</title>
        <authorList>
            <consortium name="The Broad Institute Genomics Platform"/>
            <consortium name="The Broad Institute Genome Sequencing Center for Infectious Disease"/>
            <person name="Wu L."/>
            <person name="Ma J."/>
        </authorList>
    </citation>
    <scope>NUCLEOTIDE SEQUENCE [LARGE SCALE GENOMIC DNA]</scope>
    <source>
        <strain evidence="8">CECT 7131</strain>
    </source>
</reference>
<evidence type="ECO:0000313" key="8">
    <source>
        <dbReference type="Proteomes" id="UP001529369"/>
    </source>
</evidence>
<feature type="signal peptide" evidence="5">
    <location>
        <begin position="1"/>
        <end position="21"/>
    </location>
</feature>
<dbReference type="InterPro" id="IPR051459">
    <property type="entry name" value="Cytochrome_c-type_DH"/>
</dbReference>
<gene>
    <name evidence="7" type="ORF">QWZ14_27345</name>
</gene>
<accession>A0ABT8AE72</accession>